<protein>
    <submittedName>
        <fullName evidence="4">Uncharacterized protein</fullName>
    </submittedName>
</protein>
<dbReference type="InterPro" id="IPR002347">
    <property type="entry name" value="SDR_fam"/>
</dbReference>
<gene>
    <name evidence="4" type="ORF">PIBRA_LOCUS4102</name>
</gene>
<dbReference type="PRINTS" id="PR00081">
    <property type="entry name" value="GDHRDH"/>
</dbReference>
<evidence type="ECO:0000256" key="2">
    <source>
        <dbReference type="ARBA" id="ARBA00022857"/>
    </source>
</evidence>
<evidence type="ECO:0000256" key="1">
    <source>
        <dbReference type="ARBA" id="ARBA00006484"/>
    </source>
</evidence>
<evidence type="ECO:0000313" key="5">
    <source>
        <dbReference type="Proteomes" id="UP001152562"/>
    </source>
</evidence>
<dbReference type="Gene3D" id="3.40.50.720">
    <property type="entry name" value="NAD(P)-binding Rossmann-like Domain"/>
    <property type="match status" value="1"/>
</dbReference>
<keyword evidence="2" id="KW-0521">NADP</keyword>
<keyword evidence="5" id="KW-1185">Reference proteome</keyword>
<keyword evidence="3" id="KW-0560">Oxidoreductase</keyword>
<dbReference type="PANTHER" id="PTHR43963:SF6">
    <property type="entry name" value="CHAIN DEHYDROGENASE FAMILY PROTEIN, PUTATIVE (AFU_ORTHOLOGUE AFUA_3G15350)-RELATED"/>
    <property type="match status" value="1"/>
</dbReference>
<sequence>MKQSRESVKALEAEGYHPIFQQLDVTDGESVKKFADFVKNRHSGIDILINNAGIVSKDITGVSYEDAIVVINTNFNSILTVEKYIFPILNDKARVINMSTECGQLSKIKNKYWIKRLAQEDVTLNDIQDFTKWFIDSVKNNTIKEEDFEWSIIFSYVVSKIAVSAYTR</sequence>
<dbReference type="Proteomes" id="UP001152562">
    <property type="component" value="Unassembled WGS sequence"/>
</dbReference>
<dbReference type="InterPro" id="IPR036291">
    <property type="entry name" value="NAD(P)-bd_dom_sf"/>
</dbReference>
<dbReference type="EMBL" id="CALOZG010000004">
    <property type="protein sequence ID" value="CAH4023030.1"/>
    <property type="molecule type" value="Genomic_DNA"/>
</dbReference>
<evidence type="ECO:0000313" key="4">
    <source>
        <dbReference type="EMBL" id="CAH4023030.1"/>
    </source>
</evidence>
<comment type="similarity">
    <text evidence="1">Belongs to the short-chain dehydrogenases/reductases (SDR) family.</text>
</comment>
<evidence type="ECO:0000256" key="3">
    <source>
        <dbReference type="ARBA" id="ARBA00023002"/>
    </source>
</evidence>
<organism evidence="4 5">
    <name type="scientific">Pieris brassicae</name>
    <name type="common">White butterfly</name>
    <name type="synonym">Large white butterfly</name>
    <dbReference type="NCBI Taxonomy" id="7116"/>
    <lineage>
        <taxon>Eukaryota</taxon>
        <taxon>Metazoa</taxon>
        <taxon>Ecdysozoa</taxon>
        <taxon>Arthropoda</taxon>
        <taxon>Hexapoda</taxon>
        <taxon>Insecta</taxon>
        <taxon>Pterygota</taxon>
        <taxon>Neoptera</taxon>
        <taxon>Endopterygota</taxon>
        <taxon>Lepidoptera</taxon>
        <taxon>Glossata</taxon>
        <taxon>Ditrysia</taxon>
        <taxon>Papilionoidea</taxon>
        <taxon>Pieridae</taxon>
        <taxon>Pierinae</taxon>
        <taxon>Pieris</taxon>
    </lineage>
</organism>
<proteinExistence type="inferred from homology"/>
<accession>A0A9P0X9M3</accession>
<name>A0A9P0X9M3_PIEBR</name>
<dbReference type="AlphaFoldDB" id="A0A9P0X9M3"/>
<reference evidence="4" key="1">
    <citation type="submission" date="2022-05" db="EMBL/GenBank/DDBJ databases">
        <authorList>
            <person name="Okamura Y."/>
        </authorList>
    </citation>
    <scope>NUCLEOTIDE SEQUENCE</scope>
</reference>
<comment type="caution">
    <text evidence="4">The sequence shown here is derived from an EMBL/GenBank/DDBJ whole genome shotgun (WGS) entry which is preliminary data.</text>
</comment>
<dbReference type="PRINTS" id="PR00080">
    <property type="entry name" value="SDRFAMILY"/>
</dbReference>
<dbReference type="Pfam" id="PF00106">
    <property type="entry name" value="adh_short"/>
    <property type="match status" value="1"/>
</dbReference>
<dbReference type="GO" id="GO:0016491">
    <property type="term" value="F:oxidoreductase activity"/>
    <property type="evidence" value="ECO:0007669"/>
    <property type="project" value="UniProtKB-KW"/>
</dbReference>
<dbReference type="SUPFAM" id="SSF51735">
    <property type="entry name" value="NAD(P)-binding Rossmann-fold domains"/>
    <property type="match status" value="1"/>
</dbReference>
<dbReference type="PANTHER" id="PTHR43963">
    <property type="entry name" value="CARBONYL REDUCTASE 1-RELATED"/>
    <property type="match status" value="1"/>
</dbReference>